<gene>
    <name evidence="1" type="ORF">HPB47_026554</name>
</gene>
<keyword evidence="2" id="KW-1185">Reference proteome</keyword>
<dbReference type="Proteomes" id="UP000805193">
    <property type="component" value="Unassembled WGS sequence"/>
</dbReference>
<proteinExistence type="predicted"/>
<evidence type="ECO:0000313" key="1">
    <source>
        <dbReference type="EMBL" id="KAG0426316.1"/>
    </source>
</evidence>
<protein>
    <submittedName>
        <fullName evidence="1">Uncharacterized protein</fullName>
    </submittedName>
</protein>
<accession>A0AC60PYI7</accession>
<reference evidence="1 2" key="1">
    <citation type="journal article" date="2020" name="Cell">
        <title>Large-Scale Comparative Analyses of Tick Genomes Elucidate Their Genetic Diversity and Vector Capacities.</title>
        <authorList>
            <consortium name="Tick Genome and Microbiome Consortium (TIGMIC)"/>
            <person name="Jia N."/>
            <person name="Wang J."/>
            <person name="Shi W."/>
            <person name="Du L."/>
            <person name="Sun Y."/>
            <person name="Zhan W."/>
            <person name="Jiang J.F."/>
            <person name="Wang Q."/>
            <person name="Zhang B."/>
            <person name="Ji P."/>
            <person name="Bell-Sakyi L."/>
            <person name="Cui X.M."/>
            <person name="Yuan T.T."/>
            <person name="Jiang B.G."/>
            <person name="Yang W.F."/>
            <person name="Lam T.T."/>
            <person name="Chang Q.C."/>
            <person name="Ding S.J."/>
            <person name="Wang X.J."/>
            <person name="Zhu J.G."/>
            <person name="Ruan X.D."/>
            <person name="Zhao L."/>
            <person name="Wei J.T."/>
            <person name="Ye R.Z."/>
            <person name="Que T.C."/>
            <person name="Du C.H."/>
            <person name="Zhou Y.H."/>
            <person name="Cheng J.X."/>
            <person name="Dai P.F."/>
            <person name="Guo W.B."/>
            <person name="Han X.H."/>
            <person name="Huang E.J."/>
            <person name="Li L.F."/>
            <person name="Wei W."/>
            <person name="Gao Y.C."/>
            <person name="Liu J.Z."/>
            <person name="Shao H.Z."/>
            <person name="Wang X."/>
            <person name="Wang C.C."/>
            <person name="Yang T.C."/>
            <person name="Huo Q.B."/>
            <person name="Li W."/>
            <person name="Chen H.Y."/>
            <person name="Chen S.E."/>
            <person name="Zhou L.G."/>
            <person name="Ni X.B."/>
            <person name="Tian J.H."/>
            <person name="Sheng Y."/>
            <person name="Liu T."/>
            <person name="Pan Y.S."/>
            <person name="Xia L.Y."/>
            <person name="Li J."/>
            <person name="Zhao F."/>
            <person name="Cao W.C."/>
        </authorList>
    </citation>
    <scope>NUCLEOTIDE SEQUENCE [LARGE SCALE GENOMIC DNA]</scope>
    <source>
        <strain evidence="1">Iper-2018</strain>
    </source>
</reference>
<name>A0AC60PYI7_IXOPE</name>
<sequence length="1401" mass="154871">MAEQAPSKSDIATIFKRLRSIPANKVCFDCGAKNPTWSSVTYGVFICMDCSAVHRSLGVHLSFVRSTQLDTNWTWLQLRAMQVGGNANAVAFFQQHSCNTTDAQQKYHSRVAQLYREKLHQQAAAAMRLHGTKLLLDHVESPCGSPETKEDVDFFKELEKERAAAQEQDDALNAEWRSAGALFHAPTEPVQVTPSLSGAATPAATPAPSLSSGRKPQRKPGKGLGAQKVSANFQEIEREAQKADEMRAAVSTSQAGGPGDSSASIGAEEAARQLASMRLAYKDLDQNMRGKQVDPRKAQQIERLGMGLGGGGAGGRAPVSHSALADMRTIAQEAPASSNSAGDRGNHDGLSGGAGFFSSGNHKFNDAFDDMRSPAPSWETLLSSPSGGDPDTSSGRSRRPVQPPGPVTDDAQKKFGNAKAISSDQYFQGSRDSDFERRATLARFEGSSSISSADYFGGGSGGSSSHGGGGGISGSASGPNLYEIREGVRDGVTKVASRLSSLANGVMSSLQPQARRHCQSMVEGNEHVLDARHSKGTSCRSHPVGYCSQNEVLSLIATATELTALWWRIPLHPLATPGRRRNTKALTLRKKGRGAQGVVWRKTPAEISRSYGPAGQPAYRPSKTSACGVADNSMAEAHQAVAFSFTVTHEGVNINYDREVLLLVWQSGLRSWKKRVARFLTNVYNGVYPSSYRSLYFLLSVVTGLSLLEQDGGLVEQIASLVSMEKAPSAAPSILPRLATSGAVSVVLWVVWSLAQRYALKGLFMYKGWMYESRGSGSKVSLTTRLWFCGVRLLKGKNPLLFSYQSTLPKLPLPSLDDTMERYLRSVRPLLDDANYARMEGLAKDFRHGIAQKLQRYLWLKSWWSSNYVSDWWEEYVYLRGRSPIMVNSNFYAIDAILVKLTSNQAARAANLVYASFLFRRGIDSQQMTPIMVQNTVPLCSRQYERIFNTTRVPGVETDQLVHYQDSQHVAVYHRGRFFKLPVYHKHRLLQPCDLQRQLEYILSNESTPQVGEERLAALTAGERSAWAKLREAHFRKGLNRISLDAIEKAAFVLVLDEDEYGYDPKDPGQLNHYARSLLHGRGHDRWFDKSFNLIVGSNARVGFNAEHSWADAPIMGHYWEFVLAQDFFILKYDEAGNTLGFSSLELPNPVRLRWDLSPELVSHIEASSLAAVALLEDVDLHLLTHTAYGKGFMKKCRCSPDAFLQMALQLAYYRDAGRFSLTYEASMTRLFREGRTETVRPVTCESRAWVLAMQEPNATVQERRQKLAVACARHQRGYQDAMCGKGIDRHLFCLYVVSKYLEVDSPFLREVLSEPWRLSTSQTPHNQTSLLDLSKFPDFISAGGGFGPVADDGYGVSYLIAGEDHLFFHVSSKRSSPETDSLRFAKHIEQSLKDMRALFE</sequence>
<organism evidence="1 2">
    <name type="scientific">Ixodes persulcatus</name>
    <name type="common">Taiga tick</name>
    <dbReference type="NCBI Taxonomy" id="34615"/>
    <lineage>
        <taxon>Eukaryota</taxon>
        <taxon>Metazoa</taxon>
        <taxon>Ecdysozoa</taxon>
        <taxon>Arthropoda</taxon>
        <taxon>Chelicerata</taxon>
        <taxon>Arachnida</taxon>
        <taxon>Acari</taxon>
        <taxon>Parasitiformes</taxon>
        <taxon>Ixodida</taxon>
        <taxon>Ixodoidea</taxon>
        <taxon>Ixodidae</taxon>
        <taxon>Ixodinae</taxon>
        <taxon>Ixodes</taxon>
    </lineage>
</organism>
<comment type="caution">
    <text evidence="1">The sequence shown here is derived from an EMBL/GenBank/DDBJ whole genome shotgun (WGS) entry which is preliminary data.</text>
</comment>
<dbReference type="EMBL" id="JABSTQ010009730">
    <property type="protein sequence ID" value="KAG0426316.1"/>
    <property type="molecule type" value="Genomic_DNA"/>
</dbReference>
<evidence type="ECO:0000313" key="2">
    <source>
        <dbReference type="Proteomes" id="UP000805193"/>
    </source>
</evidence>